<name>A0A6J6TIZ5_9ZZZZ</name>
<gene>
    <name evidence="1" type="ORF">UFOPK2810_00636</name>
</gene>
<dbReference type="EMBL" id="CAEZYZ010000086">
    <property type="protein sequence ID" value="CAB4746814.1"/>
    <property type="molecule type" value="Genomic_DNA"/>
</dbReference>
<proteinExistence type="predicted"/>
<reference evidence="1" key="1">
    <citation type="submission" date="2020-05" db="EMBL/GenBank/DDBJ databases">
        <authorList>
            <person name="Chiriac C."/>
            <person name="Salcher M."/>
            <person name="Ghai R."/>
            <person name="Kavagutti S V."/>
        </authorList>
    </citation>
    <scope>NUCLEOTIDE SEQUENCE</scope>
</reference>
<protein>
    <submittedName>
        <fullName evidence="1">Unannotated protein</fullName>
    </submittedName>
</protein>
<accession>A0A6J6TIZ5</accession>
<sequence>MAAPSWTPCVNAAELLAVERFNQSVSQTVAPVTPEAANCACAFTEAPSRTAIFRPCMPMPYDVATWPDSAADVARSRRPLTASVT</sequence>
<organism evidence="1">
    <name type="scientific">freshwater metagenome</name>
    <dbReference type="NCBI Taxonomy" id="449393"/>
    <lineage>
        <taxon>unclassified sequences</taxon>
        <taxon>metagenomes</taxon>
        <taxon>ecological metagenomes</taxon>
    </lineage>
</organism>
<evidence type="ECO:0000313" key="1">
    <source>
        <dbReference type="EMBL" id="CAB4746814.1"/>
    </source>
</evidence>
<dbReference type="AlphaFoldDB" id="A0A6J6TIZ5"/>